<dbReference type="Proteomes" id="UP000594638">
    <property type="component" value="Unassembled WGS sequence"/>
</dbReference>
<name>A0A8S0TT64_OLEEU</name>
<proteinExistence type="predicted"/>
<keyword evidence="2" id="KW-1185">Reference proteome</keyword>
<protein>
    <submittedName>
        <fullName evidence="1">Uncharacterized protein</fullName>
    </submittedName>
</protein>
<dbReference type="EMBL" id="CACTIH010007287">
    <property type="protein sequence ID" value="CAA3007902.1"/>
    <property type="molecule type" value="Genomic_DNA"/>
</dbReference>
<evidence type="ECO:0000313" key="1">
    <source>
        <dbReference type="EMBL" id="CAA3007902.1"/>
    </source>
</evidence>
<accession>A0A8S0TT64</accession>
<sequence>MLGEAFSIPVSVSNNGFTGDNEHFSLVVIPLRILASRLTSNGRGIGGGRVWVVAHLHRSPPTIINDSLNILEKRTDPWCLTVKSWKAVEDAGKSKIGHPKPAQSVLPLLVADKKSLKCFVFCWFKMVKDVNEEMK</sequence>
<evidence type="ECO:0000313" key="2">
    <source>
        <dbReference type="Proteomes" id="UP000594638"/>
    </source>
</evidence>
<comment type="caution">
    <text evidence="1">The sequence shown here is derived from an EMBL/GenBank/DDBJ whole genome shotgun (WGS) entry which is preliminary data.</text>
</comment>
<dbReference type="Gramene" id="OE9A047891T1">
    <property type="protein sequence ID" value="OE9A047891C1"/>
    <property type="gene ID" value="OE9A047891"/>
</dbReference>
<reference evidence="1 2" key="1">
    <citation type="submission" date="2019-12" db="EMBL/GenBank/DDBJ databases">
        <authorList>
            <person name="Alioto T."/>
            <person name="Alioto T."/>
            <person name="Gomez Garrido J."/>
        </authorList>
    </citation>
    <scope>NUCLEOTIDE SEQUENCE [LARGE SCALE GENOMIC DNA]</scope>
</reference>
<dbReference type="AlphaFoldDB" id="A0A8S0TT64"/>
<organism evidence="1 2">
    <name type="scientific">Olea europaea subsp. europaea</name>
    <dbReference type="NCBI Taxonomy" id="158383"/>
    <lineage>
        <taxon>Eukaryota</taxon>
        <taxon>Viridiplantae</taxon>
        <taxon>Streptophyta</taxon>
        <taxon>Embryophyta</taxon>
        <taxon>Tracheophyta</taxon>
        <taxon>Spermatophyta</taxon>
        <taxon>Magnoliopsida</taxon>
        <taxon>eudicotyledons</taxon>
        <taxon>Gunneridae</taxon>
        <taxon>Pentapetalae</taxon>
        <taxon>asterids</taxon>
        <taxon>lamiids</taxon>
        <taxon>Lamiales</taxon>
        <taxon>Oleaceae</taxon>
        <taxon>Oleeae</taxon>
        <taxon>Olea</taxon>
    </lineage>
</organism>
<gene>
    <name evidence="1" type="ORF">OLEA9_A047891</name>
</gene>